<dbReference type="AlphaFoldDB" id="A0A2V1P518"/>
<keyword evidence="4" id="KW-1185">Reference proteome</keyword>
<dbReference type="Proteomes" id="UP000245293">
    <property type="component" value="Unassembled WGS sequence"/>
</dbReference>
<comment type="caution">
    <text evidence="3">The sequence shown here is derived from an EMBL/GenBank/DDBJ whole genome shotgun (WGS) entry which is preliminary data.</text>
</comment>
<reference evidence="4" key="1">
    <citation type="submission" date="2018-05" db="EMBL/GenBank/DDBJ databases">
        <authorList>
            <person name="Du Z."/>
            <person name="Wang X."/>
        </authorList>
    </citation>
    <scope>NUCLEOTIDE SEQUENCE [LARGE SCALE GENOMIC DNA]</scope>
    <source>
        <strain evidence="4">WDS4C29</strain>
    </source>
</reference>
<feature type="domain" description="UmuC" evidence="2">
    <location>
        <begin position="61"/>
        <end position="188"/>
    </location>
</feature>
<accession>A0A2V1P518</accession>
<dbReference type="EMBL" id="QETF01000005">
    <property type="protein sequence ID" value="PWG17515.1"/>
    <property type="molecule type" value="Genomic_DNA"/>
</dbReference>
<sequence>MDRARQQGRGRAGVAAGAVALPTDGLPRDPLARRITALHFPTLAMDRYLRHRDRMGNPVPDDLPLALAVDGPHGPILHATNRAARLAGMRLGERVVDMRALCPDLQVEFADIAGDRAMLARLMLWCRRWCPWTALDGETGLVMDSTGSDHLWGGEAAMLRDIEEKFALMGLSCDLAIAPTHGAAWALSRHGGLRETCHGPELAQRMAPLPVAALRLAPDTVLLLQRLGLKTVGDLAAVPRRALARRFARAPLGQNPLMRLDQMMGRLAEPVQSPDDPPRFAVQSRLPEPVIDPDPHLPALAQELCAGLAAEGMGARRVTLTLYRTDGEVAALSVATARASRDAAHLLGLFEGRLERLDPGFGFDLITLEASVVEALDMVQTRIDGHVDGETELARLIDRLSARFGADRITRPALKDSHIPERRERWQSAMVPAAGTLAPPRRPRPLRLLDPPEEIRVLYAVPEGPPVQFTWRRLAHKVTRFAGPERIAPEWWADRPSARLRDYYRIETQHGRRYWLYREGLAGDGRGGPPRWFLHGVFA</sequence>
<dbReference type="PANTHER" id="PTHR35369">
    <property type="entry name" value="BLR3025 PROTEIN-RELATED"/>
    <property type="match status" value="1"/>
</dbReference>
<organism evidence="3 4">
    <name type="scientific">Salibaculum griseiflavum</name>
    <dbReference type="NCBI Taxonomy" id="1914409"/>
    <lineage>
        <taxon>Bacteria</taxon>
        <taxon>Pseudomonadati</taxon>
        <taxon>Pseudomonadota</taxon>
        <taxon>Alphaproteobacteria</taxon>
        <taxon>Rhodobacterales</taxon>
        <taxon>Roseobacteraceae</taxon>
        <taxon>Salibaculum</taxon>
    </lineage>
</organism>
<name>A0A2V1P518_9RHOB</name>
<keyword evidence="1" id="KW-0227">DNA damage</keyword>
<dbReference type="SUPFAM" id="SSF56672">
    <property type="entry name" value="DNA/RNA polymerases"/>
    <property type="match status" value="1"/>
</dbReference>
<dbReference type="CDD" id="cd03468">
    <property type="entry name" value="PolY_like"/>
    <property type="match status" value="1"/>
</dbReference>
<dbReference type="OrthoDB" id="9788640at2"/>
<dbReference type="GO" id="GO:0003684">
    <property type="term" value="F:damaged DNA binding"/>
    <property type="evidence" value="ECO:0007669"/>
    <property type="project" value="InterPro"/>
</dbReference>
<dbReference type="PANTHER" id="PTHR35369:SF2">
    <property type="entry name" value="BLR3025 PROTEIN"/>
    <property type="match status" value="1"/>
</dbReference>
<evidence type="ECO:0000259" key="2">
    <source>
        <dbReference type="Pfam" id="PF00817"/>
    </source>
</evidence>
<proteinExistence type="predicted"/>
<dbReference type="Pfam" id="PF00817">
    <property type="entry name" value="IMS"/>
    <property type="match status" value="1"/>
</dbReference>
<dbReference type="GO" id="GO:0006281">
    <property type="term" value="P:DNA repair"/>
    <property type="evidence" value="ECO:0007669"/>
    <property type="project" value="InterPro"/>
</dbReference>
<gene>
    <name evidence="3" type="ORF">DFK10_06200</name>
</gene>
<dbReference type="InterPro" id="IPR050356">
    <property type="entry name" value="SulA_CellDiv_inhibitor"/>
</dbReference>
<dbReference type="InterPro" id="IPR001126">
    <property type="entry name" value="UmuC"/>
</dbReference>
<protein>
    <submittedName>
        <fullName evidence="3">Protein ImuB</fullName>
    </submittedName>
</protein>
<evidence type="ECO:0000313" key="3">
    <source>
        <dbReference type="EMBL" id="PWG17515.1"/>
    </source>
</evidence>
<evidence type="ECO:0000256" key="1">
    <source>
        <dbReference type="ARBA" id="ARBA00022763"/>
    </source>
</evidence>
<dbReference type="InterPro" id="IPR043502">
    <property type="entry name" value="DNA/RNA_pol_sf"/>
</dbReference>
<evidence type="ECO:0000313" key="4">
    <source>
        <dbReference type="Proteomes" id="UP000245293"/>
    </source>
</evidence>